<dbReference type="GO" id="GO:0043916">
    <property type="term" value="F:DNA-7-methylguanine glycosylase activity"/>
    <property type="evidence" value="ECO:0007669"/>
    <property type="project" value="TreeGrafter"/>
</dbReference>
<dbReference type="Pfam" id="PF12833">
    <property type="entry name" value="HTH_18"/>
    <property type="match status" value="1"/>
</dbReference>
<dbReference type="InterPro" id="IPR009057">
    <property type="entry name" value="Homeodomain-like_sf"/>
</dbReference>
<keyword evidence="5" id="KW-0227">DNA damage</keyword>
<dbReference type="InterPro" id="IPR035451">
    <property type="entry name" value="Ada-like_dom_sf"/>
</dbReference>
<dbReference type="SMART" id="SM00342">
    <property type="entry name" value="HTH_ARAC"/>
    <property type="match status" value="1"/>
</dbReference>
<evidence type="ECO:0000256" key="2">
    <source>
        <dbReference type="ARBA" id="ARBA00001947"/>
    </source>
</evidence>
<dbReference type="InterPro" id="IPR051912">
    <property type="entry name" value="Alkylbase_DNA_Glycosylase/TA"/>
</dbReference>
<evidence type="ECO:0000256" key="5">
    <source>
        <dbReference type="ARBA" id="ARBA00022763"/>
    </source>
</evidence>
<dbReference type="EMBL" id="AKKU01000017">
    <property type="protein sequence ID" value="EIW88670.1"/>
    <property type="molecule type" value="Genomic_DNA"/>
</dbReference>
<dbReference type="PROSITE" id="PS01124">
    <property type="entry name" value="HTH_ARAC_FAMILY_2"/>
    <property type="match status" value="1"/>
</dbReference>
<proteinExistence type="predicted"/>
<dbReference type="GO" id="GO:0005737">
    <property type="term" value="C:cytoplasm"/>
    <property type="evidence" value="ECO:0007669"/>
    <property type="project" value="TreeGrafter"/>
</dbReference>
<dbReference type="Gene3D" id="1.10.10.60">
    <property type="entry name" value="Homeodomain-like"/>
    <property type="match status" value="1"/>
</dbReference>
<keyword evidence="9" id="KW-0234">DNA repair</keyword>
<keyword evidence="4" id="KW-0808">Transferase</keyword>
<reference evidence="11 12" key="1">
    <citation type="journal article" date="2012" name="J. Bacteriol.">
        <title>Genome Sequence of Pectin-Degrading Alishewanella agri, Isolated from Landfill Soil.</title>
        <authorList>
            <person name="Kim J."/>
            <person name="Jung J."/>
            <person name="Sung J.S."/>
            <person name="Chun J."/>
            <person name="Park W."/>
        </authorList>
    </citation>
    <scope>NUCLEOTIDE SEQUENCE [LARGE SCALE GENOMIC DNA]</scope>
    <source>
        <strain evidence="11 12">BL06</strain>
    </source>
</reference>
<dbReference type="InterPro" id="IPR011257">
    <property type="entry name" value="DNA_glycosylase"/>
</dbReference>
<dbReference type="RefSeq" id="WP_008984966.1">
    <property type="nucleotide sequence ID" value="NZ_AKKU01000017.1"/>
</dbReference>
<dbReference type="SUPFAM" id="SSF46689">
    <property type="entry name" value="Homeodomain-like"/>
    <property type="match status" value="1"/>
</dbReference>
<dbReference type="SUPFAM" id="SSF55945">
    <property type="entry name" value="TATA-box binding protein-like"/>
    <property type="match status" value="1"/>
</dbReference>
<evidence type="ECO:0000256" key="8">
    <source>
        <dbReference type="ARBA" id="ARBA00023163"/>
    </source>
</evidence>
<name>I9DRL8_9ALTE</name>
<dbReference type="GO" id="GO:0003700">
    <property type="term" value="F:DNA-binding transcription factor activity"/>
    <property type="evidence" value="ECO:0007669"/>
    <property type="project" value="InterPro"/>
</dbReference>
<dbReference type="GO" id="GO:0006307">
    <property type="term" value="P:DNA alkylation repair"/>
    <property type="evidence" value="ECO:0007669"/>
    <property type="project" value="TreeGrafter"/>
</dbReference>
<sequence length="495" mass="55379">MPKTASDFAASGYTEANSLPEPVMVFSETELQIFQQARLARDARFDGRFFVAVTSTGIFCRNICPAPAPKEQHVRYYPSAVAALAAGFRPCLRCRPDSAPGSAAWRGTNSTLTRALRLIDEGALQQGAMPALAARLGVSERYLRQLFNRQLGLSPKRYALLQQLLLAKQLLQSTALPVTDVALASGFQSIRSFNAQCKQILKLSPGEIRKRELPATSGISLFLAYRPPFAWQQLRQFLQARLLAGVEWAGNDYYGRTFTLRQAQGHFTLYHQPDLHRFRLQLELDHWPVLPAVLQQIRRLFDLDVDINQVEQHLAPQLARLPGYCQGLRLPGLWSPFEAGVRAILGQQVSVQAARQLLNTLVQQLGEPCSTAATLVEAPRFFPTAQAIAGSELGFLKMPQARRDTLRRFSEHILHDTEPDNIDRWQQLKGIGPWTCQYARMRGLGDPDIWLAGDAGIKNALQQTELAFTAESGRPWRSYLTLQLWQSLAKPPLAE</sequence>
<dbReference type="InterPro" id="IPR037046">
    <property type="entry name" value="AlkA_N_sf"/>
</dbReference>
<dbReference type="GO" id="GO:0032131">
    <property type="term" value="F:alkylated DNA binding"/>
    <property type="evidence" value="ECO:0007669"/>
    <property type="project" value="TreeGrafter"/>
</dbReference>
<dbReference type="SUPFAM" id="SSF57884">
    <property type="entry name" value="Ada DNA repair protein, N-terminal domain (N-Ada 10)"/>
    <property type="match status" value="1"/>
</dbReference>
<evidence type="ECO:0000259" key="10">
    <source>
        <dbReference type="PROSITE" id="PS01124"/>
    </source>
</evidence>
<dbReference type="eggNOG" id="COG0122">
    <property type="taxonomic scope" value="Bacteria"/>
</dbReference>
<dbReference type="GO" id="GO:0008270">
    <property type="term" value="F:zinc ion binding"/>
    <property type="evidence" value="ECO:0007669"/>
    <property type="project" value="InterPro"/>
</dbReference>
<gene>
    <name evidence="11" type="ORF">AGRI_10661</name>
</gene>
<dbReference type="Pfam" id="PF06029">
    <property type="entry name" value="AlkA_N"/>
    <property type="match status" value="1"/>
</dbReference>
<dbReference type="InterPro" id="IPR003265">
    <property type="entry name" value="HhH-GPD_domain"/>
</dbReference>
<dbReference type="Gene3D" id="3.40.10.10">
    <property type="entry name" value="DNA Methylphosphotriester Repair Domain"/>
    <property type="match status" value="1"/>
</dbReference>
<dbReference type="PANTHER" id="PTHR43003:SF13">
    <property type="entry name" value="DNA-3-METHYLADENINE GLYCOSYLASE 2"/>
    <property type="match status" value="1"/>
</dbReference>
<dbReference type="GO" id="GO:0043565">
    <property type="term" value="F:sequence-specific DNA binding"/>
    <property type="evidence" value="ECO:0007669"/>
    <property type="project" value="InterPro"/>
</dbReference>
<dbReference type="eggNOG" id="COG2169">
    <property type="taxonomic scope" value="Bacteria"/>
</dbReference>
<dbReference type="Gene3D" id="1.10.340.30">
    <property type="entry name" value="Hypothetical protein, domain 2"/>
    <property type="match status" value="1"/>
</dbReference>
<dbReference type="SUPFAM" id="SSF48150">
    <property type="entry name" value="DNA-glycosylase"/>
    <property type="match status" value="1"/>
</dbReference>
<keyword evidence="6" id="KW-0805">Transcription regulation</keyword>
<evidence type="ECO:0000313" key="11">
    <source>
        <dbReference type="EMBL" id="EIW88670.1"/>
    </source>
</evidence>
<evidence type="ECO:0000313" key="12">
    <source>
        <dbReference type="Proteomes" id="UP000035062"/>
    </source>
</evidence>
<dbReference type="Gene3D" id="1.10.1670.10">
    <property type="entry name" value="Helix-hairpin-Helix base-excision DNA repair enzymes (C-terminal)"/>
    <property type="match status" value="1"/>
</dbReference>
<dbReference type="GO" id="GO:0006285">
    <property type="term" value="P:base-excision repair, AP site formation"/>
    <property type="evidence" value="ECO:0007669"/>
    <property type="project" value="TreeGrafter"/>
</dbReference>
<comment type="catalytic activity">
    <reaction evidence="1">
        <text>Hydrolysis of alkylated DNA, releasing 3-methyladenine, 3-methylguanine, 7-methylguanine and 7-methyladenine.</text>
        <dbReference type="EC" id="3.2.2.21"/>
    </reaction>
</comment>
<dbReference type="InterPro" id="IPR004026">
    <property type="entry name" value="Ada_DNA_repair_Zn-bd"/>
</dbReference>
<dbReference type="InterPro" id="IPR010316">
    <property type="entry name" value="AlkA_N"/>
</dbReference>
<evidence type="ECO:0000256" key="6">
    <source>
        <dbReference type="ARBA" id="ARBA00023015"/>
    </source>
</evidence>
<dbReference type="PANTHER" id="PTHR43003">
    <property type="entry name" value="DNA-3-METHYLADENINE GLYCOSYLASE"/>
    <property type="match status" value="1"/>
</dbReference>
<accession>I9DRL8</accession>
<evidence type="ECO:0000256" key="4">
    <source>
        <dbReference type="ARBA" id="ARBA00022603"/>
    </source>
</evidence>
<dbReference type="InterPro" id="IPR023170">
    <property type="entry name" value="HhH_base_excis_C"/>
</dbReference>
<dbReference type="GO" id="GO:0008725">
    <property type="term" value="F:DNA-3-methyladenine glycosylase activity"/>
    <property type="evidence" value="ECO:0007669"/>
    <property type="project" value="TreeGrafter"/>
</dbReference>
<dbReference type="AlphaFoldDB" id="I9DRL8"/>
<feature type="domain" description="HTH araC/xylS-type" evidence="10">
    <location>
        <begin position="113"/>
        <end position="211"/>
    </location>
</feature>
<evidence type="ECO:0000256" key="3">
    <source>
        <dbReference type="ARBA" id="ARBA00012000"/>
    </source>
</evidence>
<keyword evidence="8" id="KW-0804">Transcription</keyword>
<dbReference type="PATRIC" id="fig|1195246.3.peg.2112"/>
<keyword evidence="12" id="KW-1185">Reference proteome</keyword>
<keyword evidence="7" id="KW-0010">Activator</keyword>
<dbReference type="GO" id="GO:0032993">
    <property type="term" value="C:protein-DNA complex"/>
    <property type="evidence" value="ECO:0007669"/>
    <property type="project" value="TreeGrafter"/>
</dbReference>
<dbReference type="GO" id="GO:0008168">
    <property type="term" value="F:methyltransferase activity"/>
    <property type="evidence" value="ECO:0007669"/>
    <property type="project" value="UniProtKB-KW"/>
</dbReference>
<dbReference type="GO" id="GO:0032259">
    <property type="term" value="P:methylation"/>
    <property type="evidence" value="ECO:0007669"/>
    <property type="project" value="UniProtKB-KW"/>
</dbReference>
<dbReference type="EC" id="3.2.2.21" evidence="3"/>
<dbReference type="Proteomes" id="UP000035062">
    <property type="component" value="Unassembled WGS sequence"/>
</dbReference>
<evidence type="ECO:0000256" key="7">
    <source>
        <dbReference type="ARBA" id="ARBA00023159"/>
    </source>
</evidence>
<keyword evidence="4" id="KW-0489">Methyltransferase</keyword>
<organism evidence="11 12">
    <name type="scientific">Alishewanella agri BL06</name>
    <dbReference type="NCBI Taxonomy" id="1195246"/>
    <lineage>
        <taxon>Bacteria</taxon>
        <taxon>Pseudomonadati</taxon>
        <taxon>Pseudomonadota</taxon>
        <taxon>Gammaproteobacteria</taxon>
        <taxon>Alteromonadales</taxon>
        <taxon>Alteromonadaceae</taxon>
        <taxon>Alishewanella</taxon>
    </lineage>
</organism>
<dbReference type="Gene3D" id="3.30.310.20">
    <property type="entry name" value="DNA-3-methyladenine glycosylase AlkA, N-terminal domain"/>
    <property type="match status" value="1"/>
</dbReference>
<dbReference type="STRING" id="1195246.AGRI_10661"/>
<dbReference type="Pfam" id="PF02805">
    <property type="entry name" value="Ada_Zn_binding"/>
    <property type="match status" value="1"/>
</dbReference>
<comment type="cofactor">
    <cofactor evidence="2">
        <name>Zn(2+)</name>
        <dbReference type="ChEBI" id="CHEBI:29105"/>
    </cofactor>
</comment>
<dbReference type="SMART" id="SM01009">
    <property type="entry name" value="AlkA_N"/>
    <property type="match status" value="1"/>
</dbReference>
<evidence type="ECO:0000256" key="1">
    <source>
        <dbReference type="ARBA" id="ARBA00000086"/>
    </source>
</evidence>
<protein>
    <recommendedName>
        <fullName evidence="3">DNA-3-methyladenine glycosylase II</fullName>
        <ecNumber evidence="3">3.2.2.21</ecNumber>
    </recommendedName>
</protein>
<comment type="caution">
    <text evidence="11">The sequence shown here is derived from an EMBL/GenBank/DDBJ whole genome shotgun (WGS) entry which is preliminary data.</text>
</comment>
<dbReference type="SMART" id="SM00478">
    <property type="entry name" value="ENDO3c"/>
    <property type="match status" value="1"/>
</dbReference>
<dbReference type="InterPro" id="IPR018060">
    <property type="entry name" value="HTH_AraC"/>
</dbReference>
<evidence type="ECO:0000256" key="9">
    <source>
        <dbReference type="ARBA" id="ARBA00023204"/>
    </source>
</evidence>